<feature type="region of interest" description="Disordered" evidence="2">
    <location>
        <begin position="839"/>
        <end position="877"/>
    </location>
</feature>
<keyword evidence="1" id="KW-0677">Repeat</keyword>
<evidence type="ECO:0000256" key="3">
    <source>
        <dbReference type="SAM" id="Phobius"/>
    </source>
</evidence>
<accession>A0AAD3CNM6</accession>
<evidence type="ECO:0000313" key="5">
    <source>
        <dbReference type="Proteomes" id="UP001054902"/>
    </source>
</evidence>
<feature type="region of interest" description="Disordered" evidence="2">
    <location>
        <begin position="206"/>
        <end position="288"/>
    </location>
</feature>
<evidence type="ECO:0000256" key="1">
    <source>
        <dbReference type="ARBA" id="ARBA00022737"/>
    </source>
</evidence>
<feature type="compositionally biased region" description="Low complexity" evidence="2">
    <location>
        <begin position="839"/>
        <end position="869"/>
    </location>
</feature>
<dbReference type="Pfam" id="PF13855">
    <property type="entry name" value="LRR_8"/>
    <property type="match status" value="1"/>
</dbReference>
<reference evidence="4 5" key="1">
    <citation type="journal article" date="2021" name="Sci. Rep.">
        <title>The genome of the diatom Chaetoceros tenuissimus carries an ancient integrated fragment of an extant virus.</title>
        <authorList>
            <person name="Hongo Y."/>
            <person name="Kimura K."/>
            <person name="Takaki Y."/>
            <person name="Yoshida Y."/>
            <person name="Baba S."/>
            <person name="Kobayashi G."/>
            <person name="Nagasaki K."/>
            <person name="Hano T."/>
            <person name="Tomaru Y."/>
        </authorList>
    </citation>
    <scope>NUCLEOTIDE SEQUENCE [LARGE SCALE GENOMIC DNA]</scope>
    <source>
        <strain evidence="4 5">NIES-3715</strain>
    </source>
</reference>
<organism evidence="4 5">
    <name type="scientific">Chaetoceros tenuissimus</name>
    <dbReference type="NCBI Taxonomy" id="426638"/>
    <lineage>
        <taxon>Eukaryota</taxon>
        <taxon>Sar</taxon>
        <taxon>Stramenopiles</taxon>
        <taxon>Ochrophyta</taxon>
        <taxon>Bacillariophyta</taxon>
        <taxon>Coscinodiscophyceae</taxon>
        <taxon>Chaetocerotophycidae</taxon>
        <taxon>Chaetocerotales</taxon>
        <taxon>Chaetocerotaceae</taxon>
        <taxon>Chaetoceros</taxon>
    </lineage>
</organism>
<dbReference type="Gene3D" id="3.80.10.10">
    <property type="entry name" value="Ribonuclease Inhibitor"/>
    <property type="match status" value="4"/>
</dbReference>
<dbReference type="InterPro" id="IPR052941">
    <property type="entry name" value="StomDev_PlantInt_Reg"/>
</dbReference>
<dbReference type="Proteomes" id="UP001054902">
    <property type="component" value="Unassembled WGS sequence"/>
</dbReference>
<dbReference type="InterPro" id="IPR001611">
    <property type="entry name" value="Leu-rich_rpt"/>
</dbReference>
<dbReference type="SUPFAM" id="SSF52058">
    <property type="entry name" value="L domain-like"/>
    <property type="match status" value="1"/>
</dbReference>
<proteinExistence type="predicted"/>
<feature type="compositionally biased region" description="Low complexity" evidence="2">
    <location>
        <begin position="265"/>
        <end position="282"/>
    </location>
</feature>
<keyword evidence="3" id="KW-0472">Membrane</keyword>
<feature type="transmembrane region" description="Helical" evidence="3">
    <location>
        <begin position="135"/>
        <end position="156"/>
    </location>
</feature>
<keyword evidence="3" id="KW-1133">Transmembrane helix</keyword>
<protein>
    <recommendedName>
        <fullName evidence="6">L domain-like protein</fullName>
    </recommendedName>
</protein>
<dbReference type="AlphaFoldDB" id="A0AAD3CNM6"/>
<sequence>MGLKGDPINKYAKGGYSFNPFASKVQQRRRSEDEESSVFSSVRDSIRSSIRSMSSRSHGSSENEDYDYDDPRRDNEFYSYFKQAVAPAIAQNRQDYDSERSWESFASSRRGRGSVIGSIRSRASKKNGSCCRARACLCLLFTVFIIAGLGSSTYIYRNELRDVPVIGYIIKAFENLFDEEETSSPTPVPQSYGPSTVSTLIPIIDTSPPAMPNISEKPSGRSEMPSHRPVSKTPTVRPSFKPSFRPSKSPTKQIIIESQSPSIMPSLRPSREPTTSSPTTPLCDSNHFSGRKEHYRSIAEIYLYDPKFSDGTRYTEPINWLSTEIVDICNLSDELLLEKIIWALVYYDLSSPYEDDFGNQMTALDGYLVKGSHCNRYDDRLEYENREWSVACDVNGRITELEIYGRDKNAGQLTSELQFLSKLQKLVIINSPRVVGSIPPGFFLLQDLVHLDLTNLGLSGDLFPQTFYAINNDANPPSSRMKVLRLGSDASLLKSWNDSDKSLSKDPSLNDIEGSTFSGIKMNDYNSQTFPSQEIATFNVLEDMMLDNCNLVGSLPNYLDNIVGLKSFSIWGNTIEGSIPLFPPTIEVISLKSNHLNGNIPDLMSAYEQLKVLELGNNPLSGKIPSSLGTLLHLKSLQLNDNNLTGTIPPSLSGLQSVETLFLEKNMLTGSIPTGFGRFPSHSPYGLSIFRWINLENNNLSGTLPNFTQAPNVKMFKAGNNNIEGSIPPSLLLEGIWYIHLNENLLSGSLPTSEEEMVSLRELVLHNNELTGDSIPLNGGEWTRKQTYHNNFFRGPIDPLICSAMQESSLPYQLSADCTYNYVDCPCCSECFEGKELTASPSLSSSPSSVPSMTPTLSPRPSSAPSSAPVKCGKKGC</sequence>
<comment type="caution">
    <text evidence="4">The sequence shown here is derived from an EMBL/GenBank/DDBJ whole genome shotgun (WGS) entry which is preliminary data.</text>
</comment>
<dbReference type="InterPro" id="IPR032675">
    <property type="entry name" value="LRR_dom_sf"/>
</dbReference>
<name>A0AAD3CNM6_9STRA</name>
<dbReference type="EMBL" id="BLLK01000038">
    <property type="protein sequence ID" value="GFH49286.1"/>
    <property type="molecule type" value="Genomic_DNA"/>
</dbReference>
<evidence type="ECO:0000256" key="2">
    <source>
        <dbReference type="SAM" id="MobiDB-lite"/>
    </source>
</evidence>
<feature type="compositionally biased region" description="Low complexity" evidence="2">
    <location>
        <begin position="37"/>
        <end position="60"/>
    </location>
</feature>
<evidence type="ECO:0008006" key="6">
    <source>
        <dbReference type="Google" id="ProtNLM"/>
    </source>
</evidence>
<gene>
    <name evidence="4" type="ORF">CTEN210_05762</name>
</gene>
<dbReference type="FunFam" id="3.80.10.10:FF:000383">
    <property type="entry name" value="Leucine-rich repeat receptor protein kinase EMS1"/>
    <property type="match status" value="1"/>
</dbReference>
<dbReference type="PANTHER" id="PTHR48004">
    <property type="entry name" value="OS01G0149700 PROTEIN"/>
    <property type="match status" value="1"/>
</dbReference>
<keyword evidence="5" id="KW-1185">Reference proteome</keyword>
<evidence type="ECO:0000313" key="4">
    <source>
        <dbReference type="EMBL" id="GFH49286.1"/>
    </source>
</evidence>
<keyword evidence="3" id="KW-0812">Transmembrane</keyword>
<feature type="compositionally biased region" description="Low complexity" evidence="2">
    <location>
        <begin position="237"/>
        <end position="250"/>
    </location>
</feature>
<feature type="region of interest" description="Disordered" evidence="2">
    <location>
        <begin position="24"/>
        <end position="70"/>
    </location>
</feature>
<dbReference type="PANTHER" id="PTHR48004:SF59">
    <property type="entry name" value="LEUCINE-RICH REPEAT-CONTAINING N-TERMINAL PLANT-TYPE DOMAIN-CONTAINING PROTEIN"/>
    <property type="match status" value="1"/>
</dbReference>